<reference evidence="2" key="1">
    <citation type="submission" date="2021-01" db="EMBL/GenBank/DDBJ databases">
        <authorList>
            <consortium name="Genoscope - CEA"/>
            <person name="William W."/>
        </authorList>
    </citation>
    <scope>NUCLEOTIDE SEQUENCE</scope>
</reference>
<dbReference type="OrthoDB" id="10448677at2759"/>
<feature type="transmembrane region" description="Helical" evidence="1">
    <location>
        <begin position="334"/>
        <end position="358"/>
    </location>
</feature>
<gene>
    <name evidence="2" type="ORF">PSON_ATCC_30995.1.T0600097</name>
</gene>
<sequence length="672" mass="80473">MKNMFDNLKDLFDKYCSQNRLLEKIIKLDATIHFTKTISMDKVTIIKINKYEIFEYHQRQFRETHNILAESRMKQSRPSLVEMYMDPRVYGIQQQVNNSEVDSNRIDQNKSFLTVGQVFPEFVQYHPTEVTLKHEKNIFFKQDNNRVSKNIKEMSFFIYFNRIMIITLYLLAGIAFIKGPSLTQHDQIFSEIKQLQLISRLSLSIIQTYEHALDIQLFDLQNTTDIDVQQYLQQKSDLLQQQIQFINQSLKAQEFIEILFGYQMLNNPINDLIAQFMAILNQWNQSDWQNINSQFNILDEFRLIIIPDIQTGLLNSYSQQYNNQMNRLLEYQQFAIVEIVITICLTVFFIIANQYLILKVIKKNQVFLYLIQVIINSLHLLSKQQITTSIEYISWLKLQLKFLIDLETMKFLNQKTQQTSYCDQLTKYDNQEQNVLTNTKANQYIGSNHWIQIKFTFLMYYILFSIIITSFFFYYLLFLQEFQNGALTIFNENQFVKNPNHLYSMVSIKELYIYQYINNSYKGIQQIKNNVQNFIDQIEDQQDEIYETNIDLVFQMFYGNYCELMLELFPNTTINKYDQCKYKLSGAFTRGLNQYHLLLSQMAYSLMNLNDTKYDQPNIYSLFEFSEVQYNAYEIEQLTLNIWCEQYFLYADNEMFVDILLMYYNCQLLVVQ</sequence>
<dbReference type="Proteomes" id="UP000692954">
    <property type="component" value="Unassembled WGS sequence"/>
</dbReference>
<keyword evidence="1" id="KW-1133">Transmembrane helix</keyword>
<proteinExistence type="predicted"/>
<organism evidence="2 3">
    <name type="scientific">Paramecium sonneborni</name>
    <dbReference type="NCBI Taxonomy" id="65129"/>
    <lineage>
        <taxon>Eukaryota</taxon>
        <taxon>Sar</taxon>
        <taxon>Alveolata</taxon>
        <taxon>Ciliophora</taxon>
        <taxon>Intramacronucleata</taxon>
        <taxon>Oligohymenophorea</taxon>
        <taxon>Peniculida</taxon>
        <taxon>Parameciidae</taxon>
        <taxon>Paramecium</taxon>
    </lineage>
</organism>
<evidence type="ECO:0008006" key="4">
    <source>
        <dbReference type="Google" id="ProtNLM"/>
    </source>
</evidence>
<evidence type="ECO:0000313" key="3">
    <source>
        <dbReference type="Proteomes" id="UP000692954"/>
    </source>
</evidence>
<feature type="transmembrane region" description="Helical" evidence="1">
    <location>
        <begin position="156"/>
        <end position="177"/>
    </location>
</feature>
<protein>
    <recommendedName>
        <fullName evidence="4">Transmembrane protein</fullName>
    </recommendedName>
</protein>
<evidence type="ECO:0000313" key="2">
    <source>
        <dbReference type="EMBL" id="CAD8093103.1"/>
    </source>
</evidence>
<name>A0A8S1NUM5_9CILI</name>
<dbReference type="EMBL" id="CAJJDN010000060">
    <property type="protein sequence ID" value="CAD8093103.1"/>
    <property type="molecule type" value="Genomic_DNA"/>
</dbReference>
<feature type="transmembrane region" description="Helical" evidence="1">
    <location>
        <begin position="457"/>
        <end position="477"/>
    </location>
</feature>
<dbReference type="AlphaFoldDB" id="A0A8S1NUM5"/>
<keyword evidence="3" id="KW-1185">Reference proteome</keyword>
<accession>A0A8S1NUM5</accession>
<evidence type="ECO:0000256" key="1">
    <source>
        <dbReference type="SAM" id="Phobius"/>
    </source>
</evidence>
<keyword evidence="1" id="KW-0472">Membrane</keyword>
<keyword evidence="1" id="KW-0812">Transmembrane</keyword>
<comment type="caution">
    <text evidence="2">The sequence shown here is derived from an EMBL/GenBank/DDBJ whole genome shotgun (WGS) entry which is preliminary data.</text>
</comment>